<dbReference type="OrthoDB" id="163438at2759"/>
<dbReference type="InterPro" id="IPR056884">
    <property type="entry name" value="NPHP3-like_N"/>
</dbReference>
<dbReference type="PROSITE" id="PS50837">
    <property type="entry name" value="NACHT"/>
    <property type="match status" value="1"/>
</dbReference>
<accession>A0A4S8KK94</accession>
<keyword evidence="1" id="KW-0677">Repeat</keyword>
<dbReference type="Gene3D" id="3.40.50.300">
    <property type="entry name" value="P-loop containing nucleotide triphosphate hydrolases"/>
    <property type="match status" value="1"/>
</dbReference>
<dbReference type="PANTHER" id="PTHR10039">
    <property type="entry name" value="AMELOGENIN"/>
    <property type="match status" value="1"/>
</dbReference>
<proteinExistence type="predicted"/>
<dbReference type="AlphaFoldDB" id="A0A4S8KK94"/>
<reference evidence="3 4" key="1">
    <citation type="journal article" date="2019" name="Nat. Ecol. Evol.">
        <title>Megaphylogeny resolves global patterns of mushroom evolution.</title>
        <authorList>
            <person name="Varga T."/>
            <person name="Krizsan K."/>
            <person name="Foldi C."/>
            <person name="Dima B."/>
            <person name="Sanchez-Garcia M."/>
            <person name="Sanchez-Ramirez S."/>
            <person name="Szollosi G.J."/>
            <person name="Szarkandi J.G."/>
            <person name="Papp V."/>
            <person name="Albert L."/>
            <person name="Andreopoulos W."/>
            <person name="Angelini C."/>
            <person name="Antonin V."/>
            <person name="Barry K.W."/>
            <person name="Bougher N.L."/>
            <person name="Buchanan P."/>
            <person name="Buyck B."/>
            <person name="Bense V."/>
            <person name="Catcheside P."/>
            <person name="Chovatia M."/>
            <person name="Cooper J."/>
            <person name="Damon W."/>
            <person name="Desjardin D."/>
            <person name="Finy P."/>
            <person name="Geml J."/>
            <person name="Haridas S."/>
            <person name="Hughes K."/>
            <person name="Justo A."/>
            <person name="Karasinski D."/>
            <person name="Kautmanova I."/>
            <person name="Kiss B."/>
            <person name="Kocsube S."/>
            <person name="Kotiranta H."/>
            <person name="LaButti K.M."/>
            <person name="Lechner B.E."/>
            <person name="Liimatainen K."/>
            <person name="Lipzen A."/>
            <person name="Lukacs Z."/>
            <person name="Mihaltcheva S."/>
            <person name="Morgado L.N."/>
            <person name="Niskanen T."/>
            <person name="Noordeloos M.E."/>
            <person name="Ohm R.A."/>
            <person name="Ortiz-Santana B."/>
            <person name="Ovrebo C."/>
            <person name="Racz N."/>
            <person name="Riley R."/>
            <person name="Savchenko A."/>
            <person name="Shiryaev A."/>
            <person name="Soop K."/>
            <person name="Spirin V."/>
            <person name="Szebenyi C."/>
            <person name="Tomsovsky M."/>
            <person name="Tulloss R.E."/>
            <person name="Uehling J."/>
            <person name="Grigoriev I.V."/>
            <person name="Vagvolgyi C."/>
            <person name="Papp T."/>
            <person name="Martin F.M."/>
            <person name="Miettinen O."/>
            <person name="Hibbett D.S."/>
            <person name="Nagy L.G."/>
        </authorList>
    </citation>
    <scope>NUCLEOTIDE SEQUENCE [LARGE SCALE GENOMIC DNA]</scope>
    <source>
        <strain evidence="3 4">CBS 962.96</strain>
    </source>
</reference>
<protein>
    <recommendedName>
        <fullName evidence="2">NACHT domain-containing protein</fullName>
    </recommendedName>
</protein>
<organism evidence="3 4">
    <name type="scientific">Dendrothele bispora (strain CBS 962.96)</name>
    <dbReference type="NCBI Taxonomy" id="1314807"/>
    <lineage>
        <taxon>Eukaryota</taxon>
        <taxon>Fungi</taxon>
        <taxon>Dikarya</taxon>
        <taxon>Basidiomycota</taxon>
        <taxon>Agaricomycotina</taxon>
        <taxon>Agaricomycetes</taxon>
        <taxon>Agaricomycetidae</taxon>
        <taxon>Agaricales</taxon>
        <taxon>Agaricales incertae sedis</taxon>
        <taxon>Dendrothele</taxon>
    </lineage>
</organism>
<dbReference type="EMBL" id="ML181408">
    <property type="protein sequence ID" value="THU75889.1"/>
    <property type="molecule type" value="Genomic_DNA"/>
</dbReference>
<evidence type="ECO:0000313" key="3">
    <source>
        <dbReference type="EMBL" id="THU75889.1"/>
    </source>
</evidence>
<keyword evidence="4" id="KW-1185">Reference proteome</keyword>
<evidence type="ECO:0000259" key="2">
    <source>
        <dbReference type="PROSITE" id="PS50837"/>
    </source>
</evidence>
<dbReference type="InterPro" id="IPR007111">
    <property type="entry name" value="NACHT_NTPase"/>
</dbReference>
<feature type="non-terminal residue" evidence="3">
    <location>
        <position position="1"/>
    </location>
</feature>
<dbReference type="PANTHER" id="PTHR10039:SF14">
    <property type="entry name" value="NACHT DOMAIN-CONTAINING PROTEIN"/>
    <property type="match status" value="1"/>
</dbReference>
<gene>
    <name evidence="3" type="ORF">K435DRAFT_620920</name>
</gene>
<dbReference type="InterPro" id="IPR027417">
    <property type="entry name" value="P-loop_NTPase"/>
</dbReference>
<evidence type="ECO:0000256" key="1">
    <source>
        <dbReference type="ARBA" id="ARBA00022737"/>
    </source>
</evidence>
<dbReference type="SUPFAM" id="SSF52540">
    <property type="entry name" value="P-loop containing nucleoside triphosphate hydrolases"/>
    <property type="match status" value="1"/>
</dbReference>
<evidence type="ECO:0000313" key="4">
    <source>
        <dbReference type="Proteomes" id="UP000297245"/>
    </source>
</evidence>
<name>A0A4S8KK94_DENBC</name>
<sequence length="185" mass="20705">CLPATQTHILQDIDTWISNVHSADLIYWLSGVAGSGKSTIASTVVRSMKEEKEDEENRSLLGAAYFCRRNVTMPEHVVPAIAYRLAYLFPPLRARIINAVRDCPDITGSPIVTQFSSLLVKPLSSLDSLDFGKSLVVVIDALDECGSRDTRKELLQCFINRELRLPPWFKLLVTSRPDQDLARAF</sequence>
<dbReference type="Pfam" id="PF24883">
    <property type="entry name" value="NPHP3_N"/>
    <property type="match status" value="1"/>
</dbReference>
<dbReference type="Proteomes" id="UP000297245">
    <property type="component" value="Unassembled WGS sequence"/>
</dbReference>
<feature type="non-terminal residue" evidence="3">
    <location>
        <position position="185"/>
    </location>
</feature>
<feature type="domain" description="NACHT" evidence="2">
    <location>
        <begin position="25"/>
        <end position="185"/>
    </location>
</feature>